<dbReference type="AlphaFoldDB" id="A0A819NPA4"/>
<dbReference type="Pfam" id="PF01510">
    <property type="entry name" value="Amidase_2"/>
    <property type="match status" value="1"/>
</dbReference>
<evidence type="ECO:0000256" key="1">
    <source>
        <dbReference type="ARBA" id="ARBA00001561"/>
    </source>
</evidence>
<comment type="caution">
    <text evidence="6">The sequence shown here is derived from an EMBL/GenBank/DDBJ whole genome shotgun (WGS) entry which is preliminary data.</text>
</comment>
<evidence type="ECO:0000313" key="7">
    <source>
        <dbReference type="Proteomes" id="UP000663881"/>
    </source>
</evidence>
<proteinExistence type="predicted"/>
<evidence type="ECO:0000313" key="6">
    <source>
        <dbReference type="EMBL" id="CAF4000102.1"/>
    </source>
</evidence>
<dbReference type="EC" id="3.5.1.28" evidence="2"/>
<dbReference type="GO" id="GO:0009253">
    <property type="term" value="P:peptidoglycan catabolic process"/>
    <property type="evidence" value="ECO:0007669"/>
    <property type="project" value="InterPro"/>
</dbReference>
<name>A0A819NPA4_9BILA</name>
<keyword evidence="4" id="KW-0961">Cell wall biogenesis/degradation</keyword>
<evidence type="ECO:0000256" key="4">
    <source>
        <dbReference type="ARBA" id="ARBA00023316"/>
    </source>
</evidence>
<dbReference type="GO" id="GO:0071555">
    <property type="term" value="P:cell wall organization"/>
    <property type="evidence" value="ECO:0007669"/>
    <property type="project" value="UniProtKB-KW"/>
</dbReference>
<dbReference type="InterPro" id="IPR002502">
    <property type="entry name" value="Amidase_domain"/>
</dbReference>
<sequence length="238" mass="25707">MMLTNLADILREAGLTVEETDDWKTRGHGKMTSVKSIICHHTAGPATGDYPSLKTVRDGRKDLSGPLSQLGLGRSGKWYVIAAGLSYHAGVVTDTSFYSNANAIGIEAEGTGVPSTDSGHTHWPDVQYESYLRGVKALQKAFNVPTSHVKGHKEIAAPAGRKTDPNFSMDEFRAALEGLDAVISIGTTSVFLYITELALRTAHKHAIIIGINPDDTEVSHVVRDQAITILSKLLHYLS</sequence>
<evidence type="ECO:0000259" key="5">
    <source>
        <dbReference type="SMART" id="SM00644"/>
    </source>
</evidence>
<organism evidence="6 7">
    <name type="scientific">Adineta steineri</name>
    <dbReference type="NCBI Taxonomy" id="433720"/>
    <lineage>
        <taxon>Eukaryota</taxon>
        <taxon>Metazoa</taxon>
        <taxon>Spiralia</taxon>
        <taxon>Gnathifera</taxon>
        <taxon>Rotifera</taxon>
        <taxon>Eurotatoria</taxon>
        <taxon>Bdelloidea</taxon>
        <taxon>Adinetida</taxon>
        <taxon>Adinetidae</taxon>
        <taxon>Adineta</taxon>
    </lineage>
</organism>
<gene>
    <name evidence="6" type="ORF">OKA104_LOCUS29728</name>
</gene>
<dbReference type="PANTHER" id="PTHR30417">
    <property type="entry name" value="N-ACETYLMURAMOYL-L-ALANINE AMIDASE AMID"/>
    <property type="match status" value="1"/>
</dbReference>
<dbReference type="GO" id="GO:0008745">
    <property type="term" value="F:N-acetylmuramoyl-L-alanine amidase activity"/>
    <property type="evidence" value="ECO:0007669"/>
    <property type="project" value="UniProtKB-EC"/>
</dbReference>
<dbReference type="GO" id="GO:0009254">
    <property type="term" value="P:peptidoglycan turnover"/>
    <property type="evidence" value="ECO:0007669"/>
    <property type="project" value="TreeGrafter"/>
</dbReference>
<dbReference type="EMBL" id="CAJOAY010003071">
    <property type="protein sequence ID" value="CAF4000102.1"/>
    <property type="molecule type" value="Genomic_DNA"/>
</dbReference>
<keyword evidence="3" id="KW-0378">Hydrolase</keyword>
<reference evidence="6" key="1">
    <citation type="submission" date="2021-02" db="EMBL/GenBank/DDBJ databases">
        <authorList>
            <person name="Nowell W R."/>
        </authorList>
    </citation>
    <scope>NUCLEOTIDE SEQUENCE</scope>
</reference>
<feature type="domain" description="N-acetylmuramoyl-L-alanine amidase" evidence="5">
    <location>
        <begin position="22"/>
        <end position="166"/>
    </location>
</feature>
<dbReference type="SMART" id="SM00644">
    <property type="entry name" value="Ami_2"/>
    <property type="match status" value="1"/>
</dbReference>
<accession>A0A819NPA4</accession>
<dbReference type="Proteomes" id="UP000663881">
    <property type="component" value="Unassembled WGS sequence"/>
</dbReference>
<evidence type="ECO:0000256" key="2">
    <source>
        <dbReference type="ARBA" id="ARBA00011901"/>
    </source>
</evidence>
<dbReference type="InterPro" id="IPR036505">
    <property type="entry name" value="Amidase/PGRP_sf"/>
</dbReference>
<protein>
    <recommendedName>
        <fullName evidence="2">N-acetylmuramoyl-L-alanine amidase</fullName>
        <ecNumber evidence="2">3.5.1.28</ecNumber>
    </recommendedName>
</protein>
<dbReference type="InterPro" id="IPR051206">
    <property type="entry name" value="NAMLAA_amidase_2"/>
</dbReference>
<dbReference type="Gene3D" id="3.40.80.10">
    <property type="entry name" value="Peptidoglycan recognition protein-like"/>
    <property type="match status" value="1"/>
</dbReference>
<dbReference type="PANTHER" id="PTHR30417:SF1">
    <property type="entry name" value="N-ACETYLMURAMOYL-L-ALANINE AMIDASE AMID"/>
    <property type="match status" value="1"/>
</dbReference>
<comment type="catalytic activity">
    <reaction evidence="1">
        <text>Hydrolyzes the link between N-acetylmuramoyl residues and L-amino acid residues in certain cell-wall glycopeptides.</text>
        <dbReference type="EC" id="3.5.1.28"/>
    </reaction>
</comment>
<evidence type="ECO:0000256" key="3">
    <source>
        <dbReference type="ARBA" id="ARBA00022801"/>
    </source>
</evidence>
<dbReference type="SUPFAM" id="SSF55846">
    <property type="entry name" value="N-acetylmuramoyl-L-alanine amidase-like"/>
    <property type="match status" value="1"/>
</dbReference>